<keyword evidence="1" id="KW-1133">Transmembrane helix</keyword>
<dbReference type="EMBL" id="JABWMJ010000009">
    <property type="protein sequence ID" value="NUZ07827.1"/>
    <property type="molecule type" value="Genomic_DNA"/>
</dbReference>
<dbReference type="AlphaFoldDB" id="A0A7Y6NR58"/>
<dbReference type="RefSeq" id="WP_176070662.1">
    <property type="nucleotide sequence ID" value="NZ_JABWMJ010000009.1"/>
</dbReference>
<feature type="transmembrane region" description="Helical" evidence="1">
    <location>
        <begin position="12"/>
        <end position="34"/>
    </location>
</feature>
<dbReference type="PANTHER" id="PTHR33371">
    <property type="entry name" value="INTERMEMBRANE PHOSPHOLIPID TRANSPORT SYSTEM BINDING PROTEIN MLAD-RELATED"/>
    <property type="match status" value="1"/>
</dbReference>
<proteinExistence type="predicted"/>
<sequence>MTEKPRYFRLGLFMIGGVVALVALVVALGAGSLFKERLLIETYFDSTIQGLEVGSLIKYRGVTVGRVKNISFSYVRYEQDKPLADRRSYVLVIGEVEPKLVGLRGSDVGREALQRQVDRGLRVKNTLQGVTGIYFLELDYTDPARSPVLPIAWVPENLYVPSAPGLVAQITSVAEGLARRFDALDIEGMVNNVIALTRTADNLLQQLPVERLGAQTTQLLAELRTTNQRLQGTIGSVQAVLGDPALKRIPADLAATARDAAAASAQLRRLAESEGLQTTLGQGQQLVQRLNRLVDAEQDDIGTTVDNLRQATDNLRILTDELRRNPSQILRGEPPRRIEP</sequence>
<dbReference type="InterPro" id="IPR052336">
    <property type="entry name" value="MlaD_Phospholipid_Transporter"/>
</dbReference>
<keyword evidence="1" id="KW-0472">Membrane</keyword>
<protein>
    <submittedName>
        <fullName evidence="3">MCE family protein</fullName>
    </submittedName>
</protein>
<dbReference type="GO" id="GO:0005548">
    <property type="term" value="F:phospholipid transporter activity"/>
    <property type="evidence" value="ECO:0007669"/>
    <property type="project" value="TreeGrafter"/>
</dbReference>
<accession>A0A7Y6NR58</accession>
<dbReference type="PANTHER" id="PTHR33371:SF4">
    <property type="entry name" value="INTERMEMBRANE PHOSPHOLIPID TRANSPORT SYSTEM BINDING PROTEIN MLAD"/>
    <property type="match status" value="1"/>
</dbReference>
<dbReference type="InterPro" id="IPR003399">
    <property type="entry name" value="Mce/MlaD"/>
</dbReference>
<keyword evidence="1" id="KW-0812">Transmembrane</keyword>
<feature type="domain" description="Mce/MlaD" evidence="2">
    <location>
        <begin position="43"/>
        <end position="74"/>
    </location>
</feature>
<evidence type="ECO:0000259" key="2">
    <source>
        <dbReference type="Pfam" id="PF02470"/>
    </source>
</evidence>
<keyword evidence="4" id="KW-1185">Reference proteome</keyword>
<organism evidence="3 4">
    <name type="scientific">Piscinibacter koreensis</name>
    <dbReference type="NCBI Taxonomy" id="2742824"/>
    <lineage>
        <taxon>Bacteria</taxon>
        <taxon>Pseudomonadati</taxon>
        <taxon>Pseudomonadota</taxon>
        <taxon>Betaproteobacteria</taxon>
        <taxon>Burkholderiales</taxon>
        <taxon>Sphaerotilaceae</taxon>
        <taxon>Piscinibacter</taxon>
    </lineage>
</organism>
<comment type="caution">
    <text evidence="3">The sequence shown here is derived from an EMBL/GenBank/DDBJ whole genome shotgun (WGS) entry which is preliminary data.</text>
</comment>
<dbReference type="Pfam" id="PF02470">
    <property type="entry name" value="MlaD"/>
    <property type="match status" value="1"/>
</dbReference>
<reference evidence="3 4" key="1">
    <citation type="submission" date="2020-06" db="EMBL/GenBank/DDBJ databases">
        <title>Schlegella sp. ID0723 isolated from air conditioner.</title>
        <authorList>
            <person name="Kim D.Y."/>
            <person name="Kim D.-U."/>
        </authorList>
    </citation>
    <scope>NUCLEOTIDE SEQUENCE [LARGE SCALE GENOMIC DNA]</scope>
    <source>
        <strain evidence="3 4">ID0723</strain>
    </source>
</reference>
<evidence type="ECO:0000256" key="1">
    <source>
        <dbReference type="SAM" id="Phobius"/>
    </source>
</evidence>
<dbReference type="Proteomes" id="UP000529637">
    <property type="component" value="Unassembled WGS sequence"/>
</dbReference>
<evidence type="ECO:0000313" key="4">
    <source>
        <dbReference type="Proteomes" id="UP000529637"/>
    </source>
</evidence>
<gene>
    <name evidence="3" type="ORF">HQN59_18850</name>
</gene>
<dbReference type="GO" id="GO:0005543">
    <property type="term" value="F:phospholipid binding"/>
    <property type="evidence" value="ECO:0007669"/>
    <property type="project" value="TreeGrafter"/>
</dbReference>
<evidence type="ECO:0000313" key="3">
    <source>
        <dbReference type="EMBL" id="NUZ07827.1"/>
    </source>
</evidence>
<name>A0A7Y6NR58_9BURK</name>